<dbReference type="AlphaFoldDB" id="A0A6S7IV63"/>
<organism evidence="1 2">
    <name type="scientific">Paramuricea clavata</name>
    <name type="common">Red gorgonian</name>
    <name type="synonym">Violescent sea-whip</name>
    <dbReference type="NCBI Taxonomy" id="317549"/>
    <lineage>
        <taxon>Eukaryota</taxon>
        <taxon>Metazoa</taxon>
        <taxon>Cnidaria</taxon>
        <taxon>Anthozoa</taxon>
        <taxon>Octocorallia</taxon>
        <taxon>Malacalcyonacea</taxon>
        <taxon>Plexauridae</taxon>
        <taxon>Paramuricea</taxon>
    </lineage>
</organism>
<proteinExistence type="predicted"/>
<accession>A0A6S7IV63</accession>
<name>A0A6S7IV63_PARCT</name>
<evidence type="ECO:0000313" key="1">
    <source>
        <dbReference type="EMBL" id="CAB4021827.1"/>
    </source>
</evidence>
<keyword evidence="2" id="KW-1185">Reference proteome</keyword>
<dbReference type="EMBL" id="CACRXK020011647">
    <property type="protein sequence ID" value="CAB4021827.1"/>
    <property type="molecule type" value="Genomic_DNA"/>
</dbReference>
<evidence type="ECO:0000313" key="2">
    <source>
        <dbReference type="Proteomes" id="UP001152795"/>
    </source>
</evidence>
<protein>
    <submittedName>
        <fullName evidence="1">Uncharacterized protein</fullName>
    </submittedName>
</protein>
<gene>
    <name evidence="1" type="ORF">PACLA_8A026417</name>
</gene>
<comment type="caution">
    <text evidence="1">The sequence shown here is derived from an EMBL/GenBank/DDBJ whole genome shotgun (WGS) entry which is preliminary data.</text>
</comment>
<sequence length="188" mass="22330">MSVRDSPSVITRRAINKLLKDLRDKLQPDKLTKEDNKYYEKIKKLKYKEMKDKWECDVLEGIPVEDFEKYIEELQERYSLPDKAKKSFLDVLISNEKHGSPNDFNLSENGEITMFSLEFITRRKNEKIDLVFAMYNLSFKIENEETSSNKKAFSMSDGKKHAFHKLYQEKLYNYVDKKCKEKAAEKTD</sequence>
<dbReference type="Proteomes" id="UP001152795">
    <property type="component" value="Unassembled WGS sequence"/>
</dbReference>
<reference evidence="1" key="1">
    <citation type="submission" date="2020-04" db="EMBL/GenBank/DDBJ databases">
        <authorList>
            <person name="Alioto T."/>
            <person name="Alioto T."/>
            <person name="Gomez Garrido J."/>
        </authorList>
    </citation>
    <scope>NUCLEOTIDE SEQUENCE</scope>
    <source>
        <strain evidence="1">A484AB</strain>
    </source>
</reference>